<dbReference type="AlphaFoldDB" id="A0A2W5A1M3"/>
<dbReference type="Proteomes" id="UP000249557">
    <property type="component" value="Unassembled WGS sequence"/>
</dbReference>
<accession>A0A2W5A1M3</accession>
<organism evidence="1 2">
    <name type="scientific">Micavibrio aeruginosavorus</name>
    <dbReference type="NCBI Taxonomy" id="349221"/>
    <lineage>
        <taxon>Bacteria</taxon>
        <taxon>Pseudomonadati</taxon>
        <taxon>Bdellovibrionota</taxon>
        <taxon>Bdellovibrionia</taxon>
        <taxon>Bdellovibrionales</taxon>
        <taxon>Pseudobdellovibrionaceae</taxon>
        <taxon>Micavibrio</taxon>
    </lineage>
</organism>
<reference evidence="1 2" key="1">
    <citation type="submission" date="2017-08" db="EMBL/GenBank/DDBJ databases">
        <title>Infants hospitalized years apart are colonized by the same room-sourced microbial strains.</title>
        <authorList>
            <person name="Brooks B."/>
            <person name="Olm M.R."/>
            <person name="Firek B.A."/>
            <person name="Baker R."/>
            <person name="Thomas B.C."/>
            <person name="Morowitz M.J."/>
            <person name="Banfield J.F."/>
        </authorList>
    </citation>
    <scope>NUCLEOTIDE SEQUENCE [LARGE SCALE GENOMIC DNA]</scope>
    <source>
        <strain evidence="1">S2_018_000_R2_104</strain>
    </source>
</reference>
<sequence length="142" mass="16717">MFKYYKHWKNRRKASELYSWLDEFLFAFDAMTDKDKRSFKSLVGSLSINIMSQAGYINWYDFLKISRGSRKNLVKAMKIWEKRALEDGDTIASIGYAYVRSSIEASLLEKEYLAYTVEELTNTAISEYIEQITTQRLEFLKG</sequence>
<name>A0A2W5A1M3_9BACT</name>
<protein>
    <submittedName>
        <fullName evidence="1">Uncharacterized protein</fullName>
    </submittedName>
</protein>
<evidence type="ECO:0000313" key="1">
    <source>
        <dbReference type="EMBL" id="PZO88484.1"/>
    </source>
</evidence>
<evidence type="ECO:0000313" key="2">
    <source>
        <dbReference type="Proteomes" id="UP000249557"/>
    </source>
</evidence>
<comment type="caution">
    <text evidence="1">The sequence shown here is derived from an EMBL/GenBank/DDBJ whole genome shotgun (WGS) entry which is preliminary data.</text>
</comment>
<dbReference type="EMBL" id="QFNK01000016">
    <property type="protein sequence ID" value="PZO88484.1"/>
    <property type="molecule type" value="Genomic_DNA"/>
</dbReference>
<gene>
    <name evidence="1" type="ORF">DI626_01690</name>
</gene>
<proteinExistence type="predicted"/>